<dbReference type="EMBL" id="UINC01171342">
    <property type="protein sequence ID" value="SVD75864.1"/>
    <property type="molecule type" value="Genomic_DNA"/>
</dbReference>
<feature type="compositionally biased region" description="Basic and acidic residues" evidence="1">
    <location>
        <begin position="21"/>
        <end position="36"/>
    </location>
</feature>
<dbReference type="AlphaFoldDB" id="A0A382XY85"/>
<proteinExistence type="predicted"/>
<feature type="compositionally biased region" description="Basic and acidic residues" evidence="1">
    <location>
        <begin position="1"/>
        <end position="11"/>
    </location>
</feature>
<gene>
    <name evidence="2" type="ORF">METZ01_LOCUS428718</name>
</gene>
<accession>A0A382XY85</accession>
<feature type="non-terminal residue" evidence="2">
    <location>
        <position position="36"/>
    </location>
</feature>
<feature type="region of interest" description="Disordered" evidence="1">
    <location>
        <begin position="1"/>
        <end position="36"/>
    </location>
</feature>
<sequence>VSFRNRHEQLKECTSSQLVPDPRDAERDHARHLLVL</sequence>
<evidence type="ECO:0000256" key="1">
    <source>
        <dbReference type="SAM" id="MobiDB-lite"/>
    </source>
</evidence>
<name>A0A382XY85_9ZZZZ</name>
<protein>
    <submittedName>
        <fullName evidence="2">Uncharacterized protein</fullName>
    </submittedName>
</protein>
<feature type="non-terminal residue" evidence="2">
    <location>
        <position position="1"/>
    </location>
</feature>
<evidence type="ECO:0000313" key="2">
    <source>
        <dbReference type="EMBL" id="SVD75864.1"/>
    </source>
</evidence>
<reference evidence="2" key="1">
    <citation type="submission" date="2018-05" db="EMBL/GenBank/DDBJ databases">
        <authorList>
            <person name="Lanie J.A."/>
            <person name="Ng W.-L."/>
            <person name="Kazmierczak K.M."/>
            <person name="Andrzejewski T.M."/>
            <person name="Davidsen T.M."/>
            <person name="Wayne K.J."/>
            <person name="Tettelin H."/>
            <person name="Glass J.I."/>
            <person name="Rusch D."/>
            <person name="Podicherti R."/>
            <person name="Tsui H.-C.T."/>
            <person name="Winkler M.E."/>
        </authorList>
    </citation>
    <scope>NUCLEOTIDE SEQUENCE</scope>
</reference>
<organism evidence="2">
    <name type="scientific">marine metagenome</name>
    <dbReference type="NCBI Taxonomy" id="408172"/>
    <lineage>
        <taxon>unclassified sequences</taxon>
        <taxon>metagenomes</taxon>
        <taxon>ecological metagenomes</taxon>
    </lineage>
</organism>